<organism evidence="1 2">
    <name type="scientific">Shewanella yunxiaonensis</name>
    <dbReference type="NCBI Taxonomy" id="2829809"/>
    <lineage>
        <taxon>Bacteria</taxon>
        <taxon>Pseudomonadati</taxon>
        <taxon>Pseudomonadota</taxon>
        <taxon>Gammaproteobacteria</taxon>
        <taxon>Alteromonadales</taxon>
        <taxon>Shewanellaceae</taxon>
        <taxon>Shewanella</taxon>
    </lineage>
</organism>
<dbReference type="EMBL" id="CP073587">
    <property type="protein sequence ID" value="QUN06374.1"/>
    <property type="molecule type" value="Genomic_DNA"/>
</dbReference>
<keyword evidence="2" id="KW-1185">Reference proteome</keyword>
<accession>A0ABX7YUM3</accession>
<reference evidence="1 2" key="1">
    <citation type="submission" date="2021-04" db="EMBL/GenBank/DDBJ databases">
        <title>Novel species identification of genus Shewanella.</title>
        <authorList>
            <person name="Liu G."/>
        </authorList>
    </citation>
    <scope>NUCLEOTIDE SEQUENCE [LARGE SCALE GENOMIC DNA]</scope>
    <source>
        <strain evidence="1 2">FJAT-54481</strain>
    </source>
</reference>
<dbReference type="Proteomes" id="UP000679575">
    <property type="component" value="Chromosome"/>
</dbReference>
<gene>
    <name evidence="1" type="ORF">KDN34_02595</name>
</gene>
<proteinExistence type="predicted"/>
<sequence>MQVQSPNPFYQAQALNKYQTHAEQAPAAGNVVTNSATNSATASTAKAVTATNNAASVASYAAKSTPSVSLSSEGKALAAAEAGQKQTHSSVFRMDTNMGSKSINLDNYFDTSAQSSSGTYNTQELLLPSMSNLKALTAHASNALSTLMKDNNIPTAPAEMSFDAEGNLQLPADYQYKDQLTTALNSNTSVTRELNTLNAMARIVSGSASQAESVAGTTVAENGTSSGSTVTAGAASGIALKLAANGEFHVAVNNKTLA</sequence>
<protein>
    <submittedName>
        <fullName evidence="1">Uncharacterized protein</fullName>
    </submittedName>
</protein>
<evidence type="ECO:0000313" key="1">
    <source>
        <dbReference type="EMBL" id="QUN06374.1"/>
    </source>
</evidence>
<evidence type="ECO:0000313" key="2">
    <source>
        <dbReference type="Proteomes" id="UP000679575"/>
    </source>
</evidence>
<name>A0ABX7YUM3_9GAMM</name>
<dbReference type="RefSeq" id="WP_212595388.1">
    <property type="nucleotide sequence ID" value="NZ_CP073587.1"/>
</dbReference>